<comment type="caution">
    <text evidence="6">The sequence shown here is derived from an EMBL/GenBank/DDBJ whole genome shotgun (WGS) entry which is preliminary data.</text>
</comment>
<keyword evidence="7" id="KW-1185">Reference proteome</keyword>
<name>A0A1W0WM64_HYPEX</name>
<sequence length="441" mass="49745">MMQSVGPSLAAVVDEPDGFRFTNLIDLVFPRWKDAVAHVTPKDYESMGKAMRYYRVWVYISCIVTVIPAIIFACVVGWIFSSDYFRLLPLQAYDWTFLYLYAAVFFQIFINPALGIVGACRLNERLLWAFWGSMVALCLMDAVIGVVWAMKLTHLNVQILEDLKTRLTTYGSDPNFSSLWELLQRTERCCGVNNVSDYFTTPWFRDTNGLDMKEMSDAVKHLPILPKEFMLPTSCCAWPSVDGVLAGNCSVIGQNFENVYRGGCYLALHTWMHAKGDILFVIGYAIMGFIRGSLVFCLYSEIKHFIRKIYIRGVPREMHHASVSVGSDLINFHRHNSSASSDRKKHPRAFHPSNSALPLGSSSGVINHVHHPHSGRAGDGSLRRWSFMRHWKGWSGIASRSLDDDVEDIAPGGPLHKNNVMMPSTSSVKLKSINEENTTML</sequence>
<feature type="transmembrane region" description="Helical" evidence="5">
    <location>
        <begin position="278"/>
        <end position="299"/>
    </location>
</feature>
<accession>A0A1W0WM64</accession>
<dbReference type="InterPro" id="IPR018499">
    <property type="entry name" value="Tetraspanin/Peripherin"/>
</dbReference>
<evidence type="ECO:0000313" key="6">
    <source>
        <dbReference type="EMBL" id="OQV16294.1"/>
    </source>
</evidence>
<evidence type="ECO:0000256" key="2">
    <source>
        <dbReference type="ARBA" id="ARBA00022692"/>
    </source>
</evidence>
<organism evidence="6 7">
    <name type="scientific">Hypsibius exemplaris</name>
    <name type="common">Freshwater tardigrade</name>
    <dbReference type="NCBI Taxonomy" id="2072580"/>
    <lineage>
        <taxon>Eukaryota</taxon>
        <taxon>Metazoa</taxon>
        <taxon>Ecdysozoa</taxon>
        <taxon>Tardigrada</taxon>
        <taxon>Eutardigrada</taxon>
        <taxon>Parachela</taxon>
        <taxon>Hypsibioidea</taxon>
        <taxon>Hypsibiidae</taxon>
        <taxon>Hypsibius</taxon>
    </lineage>
</organism>
<evidence type="ECO:0000256" key="1">
    <source>
        <dbReference type="ARBA" id="ARBA00004141"/>
    </source>
</evidence>
<dbReference type="Proteomes" id="UP000192578">
    <property type="component" value="Unassembled WGS sequence"/>
</dbReference>
<evidence type="ECO:0008006" key="8">
    <source>
        <dbReference type="Google" id="ProtNLM"/>
    </source>
</evidence>
<feature type="transmembrane region" description="Helical" evidence="5">
    <location>
        <begin position="126"/>
        <end position="150"/>
    </location>
</feature>
<dbReference type="OrthoDB" id="10054572at2759"/>
<dbReference type="InterPro" id="IPR008952">
    <property type="entry name" value="Tetraspanin_EC2_sf"/>
</dbReference>
<dbReference type="Pfam" id="PF00335">
    <property type="entry name" value="Tetraspanin"/>
    <property type="match status" value="1"/>
</dbReference>
<keyword evidence="3 5" id="KW-1133">Transmembrane helix</keyword>
<feature type="transmembrane region" description="Helical" evidence="5">
    <location>
        <begin position="56"/>
        <end position="79"/>
    </location>
</feature>
<gene>
    <name evidence="6" type="ORF">BV898_09602</name>
</gene>
<dbReference type="AlphaFoldDB" id="A0A1W0WM64"/>
<evidence type="ECO:0000256" key="3">
    <source>
        <dbReference type="ARBA" id="ARBA00022989"/>
    </source>
</evidence>
<comment type="subcellular location">
    <subcellularLocation>
        <location evidence="1">Membrane</location>
        <topology evidence="1">Multi-pass membrane protein</topology>
    </subcellularLocation>
</comment>
<protein>
    <recommendedName>
        <fullName evidence="8">Tetraspanin</fullName>
    </recommendedName>
</protein>
<proteinExistence type="predicted"/>
<evidence type="ECO:0000256" key="4">
    <source>
        <dbReference type="ARBA" id="ARBA00023136"/>
    </source>
</evidence>
<dbReference type="PANTHER" id="PTHR19282:SF554">
    <property type="entry name" value="ANTIGEN, PUTATIVE-RELATED"/>
    <property type="match status" value="1"/>
</dbReference>
<dbReference type="Gene3D" id="1.10.1450.10">
    <property type="entry name" value="Tetraspanin"/>
    <property type="match status" value="1"/>
</dbReference>
<evidence type="ECO:0000256" key="5">
    <source>
        <dbReference type="SAM" id="Phobius"/>
    </source>
</evidence>
<dbReference type="GO" id="GO:0005886">
    <property type="term" value="C:plasma membrane"/>
    <property type="evidence" value="ECO:0007669"/>
    <property type="project" value="TreeGrafter"/>
</dbReference>
<dbReference type="EMBL" id="MTYJ01000076">
    <property type="protein sequence ID" value="OQV16294.1"/>
    <property type="molecule type" value="Genomic_DNA"/>
</dbReference>
<keyword evidence="4 5" id="KW-0472">Membrane</keyword>
<dbReference type="PANTHER" id="PTHR19282">
    <property type="entry name" value="TETRASPANIN"/>
    <property type="match status" value="1"/>
</dbReference>
<evidence type="ECO:0000313" key="7">
    <source>
        <dbReference type="Proteomes" id="UP000192578"/>
    </source>
</evidence>
<reference evidence="7" key="1">
    <citation type="submission" date="2017-01" db="EMBL/GenBank/DDBJ databases">
        <title>Comparative genomics of anhydrobiosis in the tardigrade Hypsibius dujardini.</title>
        <authorList>
            <person name="Yoshida Y."/>
            <person name="Koutsovoulos G."/>
            <person name="Laetsch D."/>
            <person name="Stevens L."/>
            <person name="Kumar S."/>
            <person name="Horikawa D."/>
            <person name="Ishino K."/>
            <person name="Komine S."/>
            <person name="Tomita M."/>
            <person name="Blaxter M."/>
            <person name="Arakawa K."/>
        </authorList>
    </citation>
    <scope>NUCLEOTIDE SEQUENCE [LARGE SCALE GENOMIC DNA]</scope>
    <source>
        <strain evidence="7">Z151</strain>
    </source>
</reference>
<dbReference type="SUPFAM" id="SSF48652">
    <property type="entry name" value="Tetraspanin"/>
    <property type="match status" value="1"/>
</dbReference>
<feature type="transmembrane region" description="Helical" evidence="5">
    <location>
        <begin position="99"/>
        <end position="119"/>
    </location>
</feature>
<keyword evidence="2 5" id="KW-0812">Transmembrane</keyword>